<dbReference type="OrthoDB" id="9790035at2"/>
<dbReference type="EMBL" id="RCDD01000001">
    <property type="protein sequence ID" value="RLK61242.1"/>
    <property type="molecule type" value="Genomic_DNA"/>
</dbReference>
<name>A0A421B9M0_9PSEU</name>
<reference evidence="1 2" key="1">
    <citation type="submission" date="2018-10" db="EMBL/GenBank/DDBJ databases">
        <title>Genomic Encyclopedia of Archaeal and Bacterial Type Strains, Phase II (KMG-II): from individual species to whole genera.</title>
        <authorList>
            <person name="Goeker M."/>
        </authorList>
    </citation>
    <scope>NUCLEOTIDE SEQUENCE [LARGE SCALE GENOMIC DNA]</scope>
    <source>
        <strain evidence="1 2">DSM 45657</strain>
    </source>
</reference>
<accession>A0A421B9M0</accession>
<sequence>MRRAVVAGGSVAGLLAARVLRDWADEVVVVEPDPLPAGPTNRPGTAHGEQFHVLLGLAQELLGHWFPDLLADLVADGVVVCTPGQDGRMFVDGRPRPVVPGDVLVPFYRPLLEWHIREAVLPSVRLVADRVVGLVGGAEVHGVRLASGSVVDGADLVVDATGRGSRLGAWLAELGFPAPPRHRVGLDLGYATVLFHRSPGERLDDLLAVHSLRSPTSSRPGVSCVAPIGPDRWMCTISGYGDDRPTRDPDEFTARCLLEPADAFATLARTGTPAGPVITHRFPHSLRRDFHAVPAFPTGLVPIGDAVASFNPIYGQGVPSAALHASALAAWLPTGDPVTGYFRRLKVIVDTAWQTSTTEDLRLPHVTATRPLTYPLQRAISTAIDHAAMTDPLVAQRFVEVVNMRIRPTDLLTPAVLGRTLLATLRKS</sequence>
<dbReference type="Gene3D" id="3.50.50.60">
    <property type="entry name" value="FAD/NAD(P)-binding domain"/>
    <property type="match status" value="1"/>
</dbReference>
<evidence type="ECO:0000313" key="2">
    <source>
        <dbReference type="Proteomes" id="UP000282454"/>
    </source>
</evidence>
<dbReference type="SUPFAM" id="SSF51905">
    <property type="entry name" value="FAD/NAD(P)-binding domain"/>
    <property type="match status" value="1"/>
</dbReference>
<dbReference type="AlphaFoldDB" id="A0A421B9M0"/>
<dbReference type="RefSeq" id="WP_121389937.1">
    <property type="nucleotide sequence ID" value="NZ_RCDD01000001.1"/>
</dbReference>
<comment type="caution">
    <text evidence="1">The sequence shown here is derived from an EMBL/GenBank/DDBJ whole genome shotgun (WGS) entry which is preliminary data.</text>
</comment>
<dbReference type="InterPro" id="IPR036188">
    <property type="entry name" value="FAD/NAD-bd_sf"/>
</dbReference>
<dbReference type="Proteomes" id="UP000282454">
    <property type="component" value="Unassembled WGS sequence"/>
</dbReference>
<gene>
    <name evidence="1" type="ORF">CLV68_1761</name>
</gene>
<evidence type="ECO:0000313" key="1">
    <source>
        <dbReference type="EMBL" id="RLK61242.1"/>
    </source>
</evidence>
<proteinExistence type="predicted"/>
<keyword evidence="2" id="KW-1185">Reference proteome</keyword>
<organism evidence="1 2">
    <name type="scientific">Actinokineospora cianjurensis</name>
    <dbReference type="NCBI Taxonomy" id="585224"/>
    <lineage>
        <taxon>Bacteria</taxon>
        <taxon>Bacillati</taxon>
        <taxon>Actinomycetota</taxon>
        <taxon>Actinomycetes</taxon>
        <taxon>Pseudonocardiales</taxon>
        <taxon>Pseudonocardiaceae</taxon>
        <taxon>Actinokineospora</taxon>
    </lineage>
</organism>
<protein>
    <submittedName>
        <fullName evidence="1">Flavin-dependent dehydrogenase</fullName>
    </submittedName>
</protein>